<evidence type="ECO:0000256" key="1">
    <source>
        <dbReference type="ARBA" id="ARBA00022465"/>
    </source>
</evidence>
<feature type="transmembrane region" description="Helical" evidence="2">
    <location>
        <begin position="933"/>
        <end position="952"/>
    </location>
</feature>
<keyword evidence="1" id="KW-1245">Viral tail assembly</keyword>
<feature type="domain" description="Tape measure protein N-terminal" evidence="3">
    <location>
        <begin position="113"/>
        <end position="264"/>
    </location>
</feature>
<dbReference type="EMBL" id="BK014718">
    <property type="protein sequence ID" value="DAD69301.1"/>
    <property type="molecule type" value="Genomic_DNA"/>
</dbReference>
<keyword evidence="2" id="KW-0812">Transmembrane</keyword>
<evidence type="ECO:0000313" key="4">
    <source>
        <dbReference type="EMBL" id="DAD69301.1"/>
    </source>
</evidence>
<feature type="transmembrane region" description="Helical" evidence="2">
    <location>
        <begin position="1024"/>
        <end position="1042"/>
    </location>
</feature>
<keyword evidence="2" id="KW-0472">Membrane</keyword>
<dbReference type="NCBIfam" id="TIGR02675">
    <property type="entry name" value="tape_meas_nterm"/>
    <property type="match status" value="1"/>
</dbReference>
<dbReference type="GO" id="GO:0098003">
    <property type="term" value="P:viral tail assembly"/>
    <property type="evidence" value="ECO:0007669"/>
    <property type="project" value="UniProtKB-KW"/>
</dbReference>
<evidence type="ECO:0000256" key="2">
    <source>
        <dbReference type="SAM" id="Phobius"/>
    </source>
</evidence>
<evidence type="ECO:0000259" key="3">
    <source>
        <dbReference type="Pfam" id="PF20155"/>
    </source>
</evidence>
<name>A0A8S5LGU0_9CAUD</name>
<reference evidence="4" key="1">
    <citation type="journal article" date="2021" name="Proc. Natl. Acad. Sci. U.S.A.">
        <title>A Catalog of Tens of Thousands of Viruses from Human Metagenomes Reveals Hidden Associations with Chronic Diseases.</title>
        <authorList>
            <person name="Tisza M.J."/>
            <person name="Buck C.B."/>
        </authorList>
    </citation>
    <scope>NUCLEOTIDE SEQUENCE</scope>
    <source>
        <strain evidence="4">CtxZP4</strain>
    </source>
</reference>
<feature type="transmembrane region" description="Helical" evidence="2">
    <location>
        <begin position="1113"/>
        <end position="1134"/>
    </location>
</feature>
<feature type="transmembrane region" description="Helical" evidence="2">
    <location>
        <begin position="1198"/>
        <end position="1218"/>
    </location>
</feature>
<feature type="transmembrane region" description="Helical" evidence="2">
    <location>
        <begin position="1224"/>
        <end position="1246"/>
    </location>
</feature>
<proteinExistence type="predicted"/>
<protein>
    <submittedName>
        <fullName evidence="4">Tail tape measure protein</fullName>
    </submittedName>
</protein>
<dbReference type="Pfam" id="PF20155">
    <property type="entry name" value="TMP_3"/>
    <property type="match status" value="1"/>
</dbReference>
<feature type="transmembrane region" description="Helical" evidence="2">
    <location>
        <begin position="993"/>
        <end position="1012"/>
    </location>
</feature>
<keyword evidence="2" id="KW-1133">Transmembrane helix</keyword>
<organism evidence="4">
    <name type="scientific">Siphoviridae sp. ctxZP4</name>
    <dbReference type="NCBI Taxonomy" id="2823611"/>
    <lineage>
        <taxon>Viruses</taxon>
        <taxon>Duplodnaviria</taxon>
        <taxon>Heunggongvirae</taxon>
        <taxon>Uroviricota</taxon>
        <taxon>Caudoviricetes</taxon>
    </lineage>
</organism>
<sequence>MNGVQDSLNGVKKLEEGLAFRGGVEGINQVSAAAKNLNFSEAQAGIAETTSKFSALQSIAFGALASIGGKIAEVGSSMLSSFTVQPLIDGMKEYELQLNSVQTILANTAQKGETIQTVNAALDQLNTYADQTIYNFGEMTSNIGKFTAAGIGLDDSVASIKGLANWAAVAGANSESTSRAMYQLSQAMAAGTVKLQDWMSLENAGIATKQFQDQLIQTAKVHGKSVDEMIAKNGSFRLSLQEGWLTQEIMMETLKQTAGEYTDEQLLSMGYTEEQVAQIQELAKTGMSAAQDIKTFSQLMGVIGEELGSSWAQSFRIIFGDFEQAKELWTKVGAFLTGPSGVITQMGNARNALLQGWADLGGREKVLEGLASLFHAMWDPLQRIGQAFSQVFSGPSAEGLYAMSEAFANFMAKLVPSEAMVESIGNYFESFFRIVKIGVLVLTDFAKVIGWIAGGALRGLGAIISNLTGHTAGWSSTLRDHIAAVQEWYDSLNVAENVIKAITWTGNGLKRIWGNFSEGFHDEITPSLKRLKEAWDNLWEALRSAGSGIKEAIVGPFRELKEGAQEVGQSLGLVSDSTDEAGATAEENESKFTKLKNKIVDLFESAYKKSYFWGQHLADHLIPAIDKLTSFINWLTECINKQAIVVSDWLTPKMERLAALYDEVSTKFSEWAEAMQNGPDIAWLSSLGGILSSFGAGVWGVLKNLATLNFDFDVQPFKKAFSDLKTLMGEYAESVKYGWNTTKEFIANLELKDKATSGWHNFVKLIHGIGKVLSTVGHYAVIAAKALIEPFKGAFAELKNMADNGDYGGIFDAILKTGALVTFLTIARNVINTFKEWGKAGSNFAGILGSVKDVIDGFKESMEATTAKVKATTVLILAGAVLVLAAALWVVAQIPAGKIVAAGAALYFMFNMLKKAEDELSSAGEGKDTKGLAKRMLALVVLAGVALLLGKALNNIGTMDWDDILKGTLGLFAVIKMLMMVADTTTKKNKDILAFALTAIPLGIGVMLLAYAVKPLGEMSLSDLTQGVLALGLIMKMMTMMSQMGTVKIKKASAFAFLALAFTMRQIAKVLTEIGELSWGDTIKGIIAMDICLASLTFTVERLGSDKLSGGKSLVGALTILVLAATLKLIASDIESFASMPWGDYLKGLVMMSAALAVLVGISSIGGGSLAGAAGLFVTVAALALLAPVMKMLGEMDWATAGKGIAIMALGLAALVAVGYVAEFAAVGLLALGGAILMIGMGVGLATEGIAKLVDAIANLSTSGADGVQTFLAAVDGFIERMPAMGTALGEGFINFMQVLIDNSGTIVEYLKLILTSGAQAMIESIPTFVQLMTTILLAIIQVIYDNAQALIDCAIFLILTLSQALIDNMPQLVQRGSDVLISFLDGLSQKIPEIGQKATDCIVAFITSLGDEMPRITDAAAKTVIKFINGLADAIENNSEAMAQAGTRLIMAIVGGISTGIKTLVSTGVAQMKNAGIQLVNGLKNAITSKLSSIASAVTSMGSTVVSKVKSAFGIHSPSRVMYEIGDFLMQGLANGITDNTEQGIAAATTMATDTVDALSKGFGNTKDIWNNAFGENADPTIRPVLDLSQVEEQAGRLDEILPKEEIAGTLTTTATAQLAGRVVTSTPVKSNDTAPSETYNQGTSLVFNQYNNSPKALSEAEIYRQTRNQIEQVKGAMYEL</sequence>
<keyword evidence="1" id="KW-1188">Viral release from host cell</keyword>
<feature type="transmembrane region" description="Helical" evidence="2">
    <location>
        <begin position="869"/>
        <end position="890"/>
    </location>
</feature>
<accession>A0A8S5LGU0</accession>
<dbReference type="InterPro" id="IPR013491">
    <property type="entry name" value="Tape_meas_N"/>
</dbReference>
<feature type="transmembrane region" description="Helical" evidence="2">
    <location>
        <begin position="1154"/>
        <end position="1186"/>
    </location>
</feature>